<reference evidence="2" key="2">
    <citation type="submission" date="2023-05" db="EMBL/GenBank/DDBJ databases">
        <authorList>
            <consortium name="Lawrence Berkeley National Laboratory"/>
            <person name="Steindorff A."/>
            <person name="Hensen N."/>
            <person name="Bonometti L."/>
            <person name="Westerberg I."/>
            <person name="Brannstrom I.O."/>
            <person name="Guillou S."/>
            <person name="Cros-Aarteil S."/>
            <person name="Calhoun S."/>
            <person name="Haridas S."/>
            <person name="Kuo A."/>
            <person name="Mondo S."/>
            <person name="Pangilinan J."/>
            <person name="Riley R."/>
            <person name="Labutti K."/>
            <person name="Andreopoulos B."/>
            <person name="Lipzen A."/>
            <person name="Chen C."/>
            <person name="Yanf M."/>
            <person name="Daum C."/>
            <person name="Ng V."/>
            <person name="Clum A."/>
            <person name="Ohm R."/>
            <person name="Martin F."/>
            <person name="Silar P."/>
            <person name="Natvig D."/>
            <person name="Lalanne C."/>
            <person name="Gautier V."/>
            <person name="Ament-Velasquez S.L."/>
            <person name="Kruys A."/>
            <person name="Hutchinson M.I."/>
            <person name="Powell A.J."/>
            <person name="Barry K."/>
            <person name="Miller A.N."/>
            <person name="Grigoriev I.V."/>
            <person name="Debuchy R."/>
            <person name="Gladieux P."/>
            <person name="Thoren M.H."/>
            <person name="Johannesson H."/>
        </authorList>
    </citation>
    <scope>NUCLEOTIDE SEQUENCE</scope>
    <source>
        <strain evidence="2">PSN243</strain>
    </source>
</reference>
<feature type="region of interest" description="Disordered" evidence="1">
    <location>
        <begin position="1"/>
        <end position="132"/>
    </location>
</feature>
<keyword evidence="3" id="KW-1185">Reference proteome</keyword>
<feature type="compositionally biased region" description="Basic and acidic residues" evidence="1">
    <location>
        <begin position="699"/>
        <end position="711"/>
    </location>
</feature>
<dbReference type="Proteomes" id="UP001321760">
    <property type="component" value="Unassembled WGS sequence"/>
</dbReference>
<name>A0AAV9H1V4_9PEZI</name>
<proteinExistence type="predicted"/>
<evidence type="ECO:0000313" key="3">
    <source>
        <dbReference type="Proteomes" id="UP001321760"/>
    </source>
</evidence>
<gene>
    <name evidence="2" type="ORF">QBC34DRAFT_376835</name>
</gene>
<sequence length="772" mass="84497">MGGRGRGRPAARVPADPTAVAGRRSTRGQQQQQQQAQQQQEQQPDGDQQHQDPRIDPAITATQVDAMPPPPVPAPARGRSQEGRRVARRGAPRDNNRGQSLASIQSVPESSQEQEASVTPAPFPMPARDSSALNESPAFASIRRMMKKYLTKLKETSEDLAAHVLALPDSDRNGWENERKFLRELFRTCRSRYMLGTGGTIVDVDYVAESIPAPEDGPGRAHLHSVATYIASMSNIAFLLDEMSFTDPAQRLTILQIVDDNFLKNCIPVFPEQCITKNTEGNFILSDERIIMQVIEYRIQLMFLSLEKLQEGNSPYDPRETLREIFLSDDISIEQVEQLAADQSRDPPTLLCKDIPGINLGPTSWGREFANSRAKLFCKEIADLVQLSGGEWQSKFSALREAYSWDDFAVGFRQFLEDAFNEMKLLLDPGYAASQASEARMESQIQSQLEAEVNRHEDNAYSAFQAVAGLAQHRVAAGGGLSNQDILSHQIQSTYPPASSVPYPNFSAYSDPPVPPNGALYAQSAAQATAGGRKRRAPSGGDATPNSVKKPRGRRKQDAAPPSSAAPSSAQSGIPAGESQYPPPPSSAVFGDTDFEAVSQRSREISAANRKAREPQVRSAWVRNDVKQLVKAVDVYKCKWSTIEKEIKAGTIVFEIPRDQQALRDKARLLKQDFLKTDSVLPPSFDLVVLGKKEREAVKAVGKNPDRKEADIGPDGHPANTEYNPDEDLVAQPIPSATPAPVSEAEAVPAMPPAPMDAPHVEDDLDAEQVAA</sequence>
<comment type="caution">
    <text evidence="2">The sequence shown here is derived from an EMBL/GenBank/DDBJ whole genome shotgun (WGS) entry which is preliminary data.</text>
</comment>
<feature type="compositionally biased region" description="Acidic residues" evidence="1">
    <location>
        <begin position="763"/>
        <end position="772"/>
    </location>
</feature>
<feature type="compositionally biased region" description="Basic and acidic residues" evidence="1">
    <location>
        <begin position="79"/>
        <end position="96"/>
    </location>
</feature>
<feature type="compositionally biased region" description="Low complexity" evidence="1">
    <location>
        <begin position="29"/>
        <end position="46"/>
    </location>
</feature>
<organism evidence="2 3">
    <name type="scientific">Podospora aff. communis PSN243</name>
    <dbReference type="NCBI Taxonomy" id="3040156"/>
    <lineage>
        <taxon>Eukaryota</taxon>
        <taxon>Fungi</taxon>
        <taxon>Dikarya</taxon>
        <taxon>Ascomycota</taxon>
        <taxon>Pezizomycotina</taxon>
        <taxon>Sordariomycetes</taxon>
        <taxon>Sordariomycetidae</taxon>
        <taxon>Sordariales</taxon>
        <taxon>Podosporaceae</taxon>
        <taxon>Podospora</taxon>
    </lineage>
</organism>
<feature type="region of interest" description="Disordered" evidence="1">
    <location>
        <begin position="699"/>
        <end position="772"/>
    </location>
</feature>
<accession>A0AAV9H1V4</accession>
<feature type="compositionally biased region" description="Polar residues" evidence="1">
    <location>
        <begin position="97"/>
        <end position="117"/>
    </location>
</feature>
<feature type="compositionally biased region" description="Low complexity" evidence="1">
    <location>
        <begin position="559"/>
        <end position="572"/>
    </location>
</feature>
<evidence type="ECO:0000313" key="2">
    <source>
        <dbReference type="EMBL" id="KAK4452856.1"/>
    </source>
</evidence>
<dbReference type="AlphaFoldDB" id="A0AAV9H1V4"/>
<protein>
    <recommendedName>
        <fullName evidence="4">Myb-like domain-containing protein</fullName>
    </recommendedName>
</protein>
<reference evidence="2" key="1">
    <citation type="journal article" date="2023" name="Mol. Phylogenet. Evol.">
        <title>Genome-scale phylogeny and comparative genomics of the fungal order Sordariales.</title>
        <authorList>
            <person name="Hensen N."/>
            <person name="Bonometti L."/>
            <person name="Westerberg I."/>
            <person name="Brannstrom I.O."/>
            <person name="Guillou S."/>
            <person name="Cros-Aarteil S."/>
            <person name="Calhoun S."/>
            <person name="Haridas S."/>
            <person name="Kuo A."/>
            <person name="Mondo S."/>
            <person name="Pangilinan J."/>
            <person name="Riley R."/>
            <person name="LaButti K."/>
            <person name="Andreopoulos B."/>
            <person name="Lipzen A."/>
            <person name="Chen C."/>
            <person name="Yan M."/>
            <person name="Daum C."/>
            <person name="Ng V."/>
            <person name="Clum A."/>
            <person name="Steindorff A."/>
            <person name="Ohm R.A."/>
            <person name="Martin F."/>
            <person name="Silar P."/>
            <person name="Natvig D.O."/>
            <person name="Lalanne C."/>
            <person name="Gautier V."/>
            <person name="Ament-Velasquez S.L."/>
            <person name="Kruys A."/>
            <person name="Hutchinson M.I."/>
            <person name="Powell A.J."/>
            <person name="Barry K."/>
            <person name="Miller A.N."/>
            <person name="Grigoriev I.V."/>
            <person name="Debuchy R."/>
            <person name="Gladieux P."/>
            <person name="Hiltunen Thoren M."/>
            <person name="Johannesson H."/>
        </authorList>
    </citation>
    <scope>NUCLEOTIDE SEQUENCE</scope>
    <source>
        <strain evidence="2">PSN243</strain>
    </source>
</reference>
<dbReference type="EMBL" id="MU865922">
    <property type="protein sequence ID" value="KAK4452856.1"/>
    <property type="molecule type" value="Genomic_DNA"/>
</dbReference>
<feature type="compositionally biased region" description="Low complexity" evidence="1">
    <location>
        <begin position="735"/>
        <end position="749"/>
    </location>
</feature>
<evidence type="ECO:0000256" key="1">
    <source>
        <dbReference type="SAM" id="MobiDB-lite"/>
    </source>
</evidence>
<feature type="region of interest" description="Disordered" evidence="1">
    <location>
        <begin position="524"/>
        <end position="591"/>
    </location>
</feature>
<evidence type="ECO:0008006" key="4">
    <source>
        <dbReference type="Google" id="ProtNLM"/>
    </source>
</evidence>